<dbReference type="Proteomes" id="UP001153269">
    <property type="component" value="Unassembled WGS sequence"/>
</dbReference>
<organism evidence="1 2">
    <name type="scientific">Pleuronectes platessa</name>
    <name type="common">European plaice</name>
    <dbReference type="NCBI Taxonomy" id="8262"/>
    <lineage>
        <taxon>Eukaryota</taxon>
        <taxon>Metazoa</taxon>
        <taxon>Chordata</taxon>
        <taxon>Craniata</taxon>
        <taxon>Vertebrata</taxon>
        <taxon>Euteleostomi</taxon>
        <taxon>Actinopterygii</taxon>
        <taxon>Neopterygii</taxon>
        <taxon>Teleostei</taxon>
        <taxon>Neoteleostei</taxon>
        <taxon>Acanthomorphata</taxon>
        <taxon>Carangaria</taxon>
        <taxon>Pleuronectiformes</taxon>
        <taxon>Pleuronectoidei</taxon>
        <taxon>Pleuronectidae</taxon>
        <taxon>Pleuronectes</taxon>
    </lineage>
</organism>
<gene>
    <name evidence="1" type="ORF">PLEPLA_LOCUS31003</name>
</gene>
<dbReference type="AlphaFoldDB" id="A0A9N7V5Z2"/>
<accession>A0A9N7V5Z2</accession>
<name>A0A9N7V5Z2_PLEPL</name>
<reference evidence="1" key="1">
    <citation type="submission" date="2020-03" db="EMBL/GenBank/DDBJ databases">
        <authorList>
            <person name="Weist P."/>
        </authorList>
    </citation>
    <scope>NUCLEOTIDE SEQUENCE</scope>
</reference>
<protein>
    <submittedName>
        <fullName evidence="1">Uncharacterized protein</fullName>
    </submittedName>
</protein>
<keyword evidence="2" id="KW-1185">Reference proteome</keyword>
<proteinExistence type="predicted"/>
<dbReference type="EMBL" id="CADEAL010003046">
    <property type="protein sequence ID" value="CAB1443285.1"/>
    <property type="molecule type" value="Genomic_DNA"/>
</dbReference>
<evidence type="ECO:0000313" key="1">
    <source>
        <dbReference type="EMBL" id="CAB1443285.1"/>
    </source>
</evidence>
<comment type="caution">
    <text evidence="1">The sequence shown here is derived from an EMBL/GenBank/DDBJ whole genome shotgun (WGS) entry which is preliminary data.</text>
</comment>
<evidence type="ECO:0000313" key="2">
    <source>
        <dbReference type="Proteomes" id="UP001153269"/>
    </source>
</evidence>
<sequence>MALAARTIIPQCCSSVQSQPTASSVPPERAAVFGECSLLVDTKRRVLQIARRQEARRKKAENTAWEWVSEDHGAGSCWEVAGKGRIGSRVDSGSMRLLLLRLDVKLEYVNLF</sequence>